<evidence type="ECO:0000313" key="4">
    <source>
        <dbReference type="EMBL" id="ARJ56602.1"/>
    </source>
</evidence>
<feature type="region of interest" description="Disordered" evidence="2">
    <location>
        <begin position="313"/>
        <end position="513"/>
    </location>
</feature>
<feature type="compositionally biased region" description="Basic and acidic residues" evidence="2">
    <location>
        <begin position="337"/>
        <end position="359"/>
    </location>
</feature>
<keyword evidence="1" id="KW-0175">Coiled coil</keyword>
<dbReference type="Proteomes" id="UP000192902">
    <property type="component" value="Chromosome"/>
</dbReference>
<feature type="compositionally biased region" description="Polar residues" evidence="2">
    <location>
        <begin position="314"/>
        <end position="333"/>
    </location>
</feature>
<gene>
    <name evidence="4" type="ORF">CCUN_0997</name>
</gene>
<dbReference type="Pfam" id="PF02120">
    <property type="entry name" value="Flg_hook"/>
    <property type="match status" value="1"/>
</dbReference>
<dbReference type="EMBL" id="CP020867">
    <property type="protein sequence ID" value="ARJ56602.1"/>
    <property type="molecule type" value="Genomic_DNA"/>
</dbReference>
<reference evidence="4 5" key="1">
    <citation type="submission" date="2017-04" db="EMBL/GenBank/DDBJ databases">
        <title>Complete genome sequence of the Campylobacter cuniculorum type strain LMG24588.</title>
        <authorList>
            <person name="Miller W.G."/>
            <person name="Yee E."/>
            <person name="Revez J."/>
            <person name="Bono J.L."/>
            <person name="Rossi M."/>
        </authorList>
    </citation>
    <scope>NUCLEOTIDE SEQUENCE [LARGE SCALE GENOMIC DNA]</scope>
    <source>
        <strain evidence="4 5">LMG 24588</strain>
    </source>
</reference>
<name>A0A1W6BWZ1_9BACT</name>
<protein>
    <recommendedName>
        <fullName evidence="3">Flagellar hook-length control protein-like C-terminal domain-containing protein</fullName>
    </recommendedName>
</protein>
<sequence>MINQLYAGQVAANAPKSDLKTDSNLKDSKEKLNSKEALTQALKQNLGLSQNASSEEILQKFTQNQVGEKLKELVNKLLEQINANKNPDSPILKQGHNLNFAPNFANELKTLSMELGKNDIFTEVLNKLEQILKPASEIKANNLAPLLKNSGVFFEAKLKDALNEEFLPKSFHNLLNTIKSLSSENISNQIAKLAIMNLSPEETLKGLKNIINENRYENKEILKNSNFKVLLELGAKIENFKNYINKNPNIAQNKIIQIANKLAKEINLIKDSFFKALSKPENLMIKDPNTLKQSAQSFEKLQNTLKNILEAKNTPKQNEFQSLDQKIPSSKIPQHNHKTEPNLEKDSKLQSNENLKDNKNNAILKQEQHTEKSAKDNEGLKDFKNENKENSNKINEHNKENLNKTSENKENLSKTGENKEFLNKTSEKTEPNLEKDSKLQSNENLKDNKNNAILKQEQHTEKSAKDNEGLKDFKNENKENSNKINEHNKENLNKTSENKENLSKTGENKEFLNKTSEKNEGFSKGFENNSNQNTSNAIKESIKQNSFKNLAFSTENGNLEELENLSKDLSNLSRKINESLKQLDPHSQNAKINLNELKNLENKLNLSTKDLQNIKIKTEQDIANEIRHDVKSTLLQVSNLAKNEGNEAIYNQANRLLAQIEVNQLMSLANDSINTYLPFFWDDLNDSKVMFRRGKKDKFFAQIKLEFVKLGNLEILISLNNEKYIDINIMAENQNFRKTIYENAHELKRNINKAGLLSANFFVGDIIRSKFDLRNIKNYDLEMGMDKKV</sequence>
<dbReference type="RefSeq" id="WP_027306049.1">
    <property type="nucleotide sequence ID" value="NZ_CP020867.1"/>
</dbReference>
<feature type="domain" description="Flagellar hook-length control protein-like C-terminal" evidence="3">
    <location>
        <begin position="695"/>
        <end position="763"/>
    </location>
</feature>
<feature type="compositionally biased region" description="Basic and acidic residues" evidence="2">
    <location>
        <begin position="366"/>
        <end position="449"/>
    </location>
</feature>
<evidence type="ECO:0000313" key="5">
    <source>
        <dbReference type="Proteomes" id="UP000192902"/>
    </source>
</evidence>
<dbReference type="AlphaFoldDB" id="A0A1W6BWZ1"/>
<feature type="compositionally biased region" description="Basic and acidic residues" evidence="2">
    <location>
        <begin position="456"/>
        <end position="513"/>
    </location>
</feature>
<evidence type="ECO:0000259" key="3">
    <source>
        <dbReference type="Pfam" id="PF02120"/>
    </source>
</evidence>
<proteinExistence type="predicted"/>
<feature type="coiled-coil region" evidence="1">
    <location>
        <begin position="559"/>
        <end position="617"/>
    </location>
</feature>
<accession>A0A1W6BWZ1</accession>
<evidence type="ECO:0000256" key="1">
    <source>
        <dbReference type="SAM" id="Coils"/>
    </source>
</evidence>
<dbReference type="InterPro" id="IPR021136">
    <property type="entry name" value="Flagellar_hook_control-like_C"/>
</dbReference>
<evidence type="ECO:0000256" key="2">
    <source>
        <dbReference type="SAM" id="MobiDB-lite"/>
    </source>
</evidence>
<organism evidence="4 5">
    <name type="scientific">Campylobacter cuniculorum DSM 23162 = LMG 24588</name>
    <dbReference type="NCBI Taxonomy" id="1121267"/>
    <lineage>
        <taxon>Bacteria</taxon>
        <taxon>Pseudomonadati</taxon>
        <taxon>Campylobacterota</taxon>
        <taxon>Epsilonproteobacteria</taxon>
        <taxon>Campylobacterales</taxon>
        <taxon>Campylobacteraceae</taxon>
        <taxon>Campylobacter</taxon>
    </lineage>
</organism>
<dbReference type="KEGG" id="ccun:CCUN_0997"/>
<dbReference type="eggNOG" id="ENOG5031D79">
    <property type="taxonomic scope" value="Bacteria"/>
</dbReference>
<dbReference type="STRING" id="1121267.CCUN_0997"/>
<dbReference type="OrthoDB" id="5337397at2"/>